<evidence type="ECO:0000313" key="2">
    <source>
        <dbReference type="RefSeq" id="XP_075096176.1"/>
    </source>
</evidence>
<accession>A0AC58TG41</accession>
<reference evidence="2" key="2">
    <citation type="submission" date="2025-08" db="UniProtKB">
        <authorList>
            <consortium name="RefSeq"/>
        </authorList>
    </citation>
    <scope>IDENTIFICATION</scope>
    <source>
        <tissue evidence="2">Leaf</tissue>
    </source>
</reference>
<protein>
    <submittedName>
        <fullName evidence="2">Mitochondrial protein AtMg00860</fullName>
    </submittedName>
</protein>
<organism evidence="1 2">
    <name type="scientific">Nicotiana tabacum</name>
    <name type="common">Common tobacco</name>
    <dbReference type="NCBI Taxonomy" id="4097"/>
    <lineage>
        <taxon>Eukaryota</taxon>
        <taxon>Viridiplantae</taxon>
        <taxon>Streptophyta</taxon>
        <taxon>Embryophyta</taxon>
        <taxon>Tracheophyta</taxon>
        <taxon>Spermatophyta</taxon>
        <taxon>Magnoliopsida</taxon>
        <taxon>eudicotyledons</taxon>
        <taxon>Gunneridae</taxon>
        <taxon>Pentapetalae</taxon>
        <taxon>asterids</taxon>
        <taxon>lamiids</taxon>
        <taxon>Solanales</taxon>
        <taxon>Solanaceae</taxon>
        <taxon>Nicotianoideae</taxon>
        <taxon>Nicotianeae</taxon>
        <taxon>Nicotiana</taxon>
    </lineage>
</organism>
<sequence length="121" mass="13658">MVQEGIVLGHGVSRSGIEVDKANVEAVEKLPPPIFVKGVRSFLEHAGFYRRFIKDFSKIATPLCRLLKMDVIFNFDEACQKAFEELKKQLLVAPIIALPDWFLPFELVCDTSDHAIREVLG</sequence>
<dbReference type="Proteomes" id="UP000790787">
    <property type="component" value="Chromosome 20"/>
</dbReference>
<evidence type="ECO:0000313" key="1">
    <source>
        <dbReference type="Proteomes" id="UP000790787"/>
    </source>
</evidence>
<reference evidence="1" key="1">
    <citation type="journal article" date="2014" name="Nat. Commun.">
        <title>The tobacco genome sequence and its comparison with those of tomato and potato.</title>
        <authorList>
            <person name="Sierro N."/>
            <person name="Battey J.N."/>
            <person name="Ouadi S."/>
            <person name="Bakaher N."/>
            <person name="Bovet L."/>
            <person name="Willig A."/>
            <person name="Goepfert S."/>
            <person name="Peitsch M.C."/>
            <person name="Ivanov N.V."/>
        </authorList>
    </citation>
    <scope>NUCLEOTIDE SEQUENCE [LARGE SCALE GENOMIC DNA]</scope>
</reference>
<name>A0AC58TG41_TOBAC</name>
<gene>
    <name evidence="2" type="primary">LOC142174290</name>
</gene>
<dbReference type="RefSeq" id="XP_075096176.1">
    <property type="nucleotide sequence ID" value="XM_075240075.1"/>
</dbReference>
<keyword evidence="1" id="KW-1185">Reference proteome</keyword>
<proteinExistence type="predicted"/>